<evidence type="ECO:0000313" key="2">
    <source>
        <dbReference type="Proteomes" id="UP000002640"/>
    </source>
</evidence>
<dbReference type="GeneID" id="20646154"/>
<evidence type="ECO:0000313" key="1">
    <source>
        <dbReference type="EMBL" id="EGZ16620.1"/>
    </source>
</evidence>
<proteinExistence type="predicted"/>
<sequence length="129" mass="14145">MEGLLNEHEETASWFLIPLMLVVRNVLENPSTRGFDAFPRLPLPSDVLVAVLWHSFPPKPCVNCADKYDDGVMAYGGYADYVRMPSAATVFSPLKRQNVKARDRVGVIGNAGFGRLAIQFIHALGAASI</sequence>
<dbReference type="InParanoid" id="G4ZFT6"/>
<gene>
    <name evidence="1" type="ORF">PHYSODRAFT_330682</name>
</gene>
<accession>G4ZFT6</accession>
<organism evidence="1 2">
    <name type="scientific">Phytophthora sojae (strain P6497)</name>
    <name type="common">Soybean stem and root rot agent</name>
    <name type="synonym">Phytophthora megasperma f. sp. glycines</name>
    <dbReference type="NCBI Taxonomy" id="1094619"/>
    <lineage>
        <taxon>Eukaryota</taxon>
        <taxon>Sar</taxon>
        <taxon>Stramenopiles</taxon>
        <taxon>Oomycota</taxon>
        <taxon>Peronosporomycetes</taxon>
        <taxon>Peronosporales</taxon>
        <taxon>Peronosporaceae</taxon>
        <taxon>Phytophthora</taxon>
    </lineage>
</organism>
<name>G4ZFT6_PHYSP</name>
<dbReference type="Gene3D" id="3.40.50.720">
    <property type="entry name" value="NAD(P)-binding Rossmann-like Domain"/>
    <property type="match status" value="1"/>
</dbReference>
<dbReference type="STRING" id="1094619.G4ZFT6"/>
<dbReference type="KEGG" id="psoj:PHYSODRAFT_330682"/>
<dbReference type="EMBL" id="JH159154">
    <property type="protein sequence ID" value="EGZ16620.1"/>
    <property type="molecule type" value="Genomic_DNA"/>
</dbReference>
<reference evidence="1 2" key="1">
    <citation type="journal article" date="2006" name="Science">
        <title>Phytophthora genome sequences uncover evolutionary origins and mechanisms of pathogenesis.</title>
        <authorList>
            <person name="Tyler B.M."/>
            <person name="Tripathy S."/>
            <person name="Zhang X."/>
            <person name="Dehal P."/>
            <person name="Jiang R.H."/>
            <person name="Aerts A."/>
            <person name="Arredondo F.D."/>
            <person name="Baxter L."/>
            <person name="Bensasson D."/>
            <person name="Beynon J.L."/>
            <person name="Chapman J."/>
            <person name="Damasceno C.M."/>
            <person name="Dorrance A.E."/>
            <person name="Dou D."/>
            <person name="Dickerman A.W."/>
            <person name="Dubchak I.L."/>
            <person name="Garbelotto M."/>
            <person name="Gijzen M."/>
            <person name="Gordon S.G."/>
            <person name="Govers F."/>
            <person name="Grunwald N.J."/>
            <person name="Huang W."/>
            <person name="Ivors K.L."/>
            <person name="Jones R.W."/>
            <person name="Kamoun S."/>
            <person name="Krampis K."/>
            <person name="Lamour K.H."/>
            <person name="Lee M.K."/>
            <person name="McDonald W.H."/>
            <person name="Medina M."/>
            <person name="Meijer H.J."/>
            <person name="Nordberg E.K."/>
            <person name="Maclean D.J."/>
            <person name="Ospina-Giraldo M.D."/>
            <person name="Morris P.F."/>
            <person name="Phuntumart V."/>
            <person name="Putnam N.H."/>
            <person name="Rash S."/>
            <person name="Rose J.K."/>
            <person name="Sakihama Y."/>
            <person name="Salamov A.A."/>
            <person name="Savidor A."/>
            <person name="Scheuring C.F."/>
            <person name="Smith B.M."/>
            <person name="Sobral B.W."/>
            <person name="Terry A."/>
            <person name="Torto-Alalibo T.A."/>
            <person name="Win J."/>
            <person name="Xu Z."/>
            <person name="Zhang H."/>
            <person name="Grigoriev I.V."/>
            <person name="Rokhsar D.S."/>
            <person name="Boore J.L."/>
        </authorList>
    </citation>
    <scope>NUCLEOTIDE SEQUENCE [LARGE SCALE GENOMIC DNA]</scope>
    <source>
        <strain evidence="1 2">P6497</strain>
    </source>
</reference>
<dbReference type="Proteomes" id="UP000002640">
    <property type="component" value="Unassembled WGS sequence"/>
</dbReference>
<keyword evidence="2" id="KW-1185">Reference proteome</keyword>
<evidence type="ECO:0008006" key="3">
    <source>
        <dbReference type="Google" id="ProtNLM"/>
    </source>
</evidence>
<dbReference type="AlphaFoldDB" id="G4ZFT6"/>
<dbReference type="RefSeq" id="XP_009525678.1">
    <property type="nucleotide sequence ID" value="XM_009527383.1"/>
</dbReference>
<protein>
    <recommendedName>
        <fullName evidence="3">Alcohol dehydrogenase-like C-terminal domain-containing protein</fullName>
    </recommendedName>
</protein>